<dbReference type="Gene3D" id="3.90.1150.10">
    <property type="entry name" value="Aspartate Aminotransferase, domain 1"/>
    <property type="match status" value="1"/>
</dbReference>
<evidence type="ECO:0000313" key="8">
    <source>
        <dbReference type="Proteomes" id="UP000642284"/>
    </source>
</evidence>
<dbReference type="Gene3D" id="3.30.559.30">
    <property type="entry name" value="Nonribosomal peptide synthetase, condensation domain"/>
    <property type="match status" value="2"/>
</dbReference>
<dbReference type="Gene3D" id="1.10.1200.10">
    <property type="entry name" value="ACP-like"/>
    <property type="match status" value="1"/>
</dbReference>
<feature type="domain" description="Carrier" evidence="6">
    <location>
        <begin position="1330"/>
        <end position="1405"/>
    </location>
</feature>
<feature type="region of interest" description="Disordered" evidence="5">
    <location>
        <begin position="499"/>
        <end position="520"/>
    </location>
</feature>
<evidence type="ECO:0000256" key="2">
    <source>
        <dbReference type="ARBA" id="ARBA00022450"/>
    </source>
</evidence>
<dbReference type="SUPFAM" id="SSF52777">
    <property type="entry name" value="CoA-dependent acyltransferases"/>
    <property type="match status" value="4"/>
</dbReference>
<evidence type="ECO:0000256" key="4">
    <source>
        <dbReference type="ARBA" id="ARBA00022898"/>
    </source>
</evidence>
<dbReference type="InterPro" id="IPR020806">
    <property type="entry name" value="PKS_PP-bd"/>
</dbReference>
<dbReference type="InterPro" id="IPR036736">
    <property type="entry name" value="ACP-like_sf"/>
</dbReference>
<comment type="caution">
    <text evidence="7">The sequence shown here is derived from an EMBL/GenBank/DDBJ whole genome shotgun (WGS) entry which is preliminary data.</text>
</comment>
<dbReference type="InterPro" id="IPR015424">
    <property type="entry name" value="PyrdxlP-dep_Trfase"/>
</dbReference>
<dbReference type="InterPro" id="IPR015421">
    <property type="entry name" value="PyrdxlP-dep_Trfase_major"/>
</dbReference>
<evidence type="ECO:0000313" key="7">
    <source>
        <dbReference type="EMBL" id="MBC9713285.1"/>
    </source>
</evidence>
<dbReference type="Pfam" id="PF00202">
    <property type="entry name" value="Aminotran_3"/>
    <property type="match status" value="1"/>
</dbReference>
<feature type="compositionally biased region" description="Basic and acidic residues" evidence="5">
    <location>
        <begin position="1630"/>
        <end position="1641"/>
    </location>
</feature>
<organism evidence="7 8">
    <name type="scientific">Streptomyces polyasparticus</name>
    <dbReference type="NCBI Taxonomy" id="2767826"/>
    <lineage>
        <taxon>Bacteria</taxon>
        <taxon>Bacillati</taxon>
        <taxon>Actinomycetota</taxon>
        <taxon>Actinomycetes</taxon>
        <taxon>Kitasatosporales</taxon>
        <taxon>Streptomycetaceae</taxon>
        <taxon>Streptomyces</taxon>
    </lineage>
</organism>
<protein>
    <submittedName>
        <fullName evidence="7">LLM class flavin-dependent oxidoreductase</fullName>
    </submittedName>
</protein>
<dbReference type="Gene3D" id="3.30.559.10">
    <property type="entry name" value="Chloramphenicol acetyltransferase-like domain"/>
    <property type="match status" value="2"/>
</dbReference>
<accession>A0ABR7SCS6</accession>
<evidence type="ECO:0000256" key="1">
    <source>
        <dbReference type="ARBA" id="ARBA00001957"/>
    </source>
</evidence>
<feature type="region of interest" description="Disordered" evidence="5">
    <location>
        <begin position="20"/>
        <end position="63"/>
    </location>
</feature>
<dbReference type="InterPro" id="IPR009081">
    <property type="entry name" value="PP-bd_ACP"/>
</dbReference>
<evidence type="ECO:0000256" key="5">
    <source>
        <dbReference type="SAM" id="MobiDB-lite"/>
    </source>
</evidence>
<dbReference type="CDD" id="cd00610">
    <property type="entry name" value="OAT_like"/>
    <property type="match status" value="1"/>
</dbReference>
<dbReference type="PROSITE" id="PS00012">
    <property type="entry name" value="PHOSPHOPANTETHEINE"/>
    <property type="match status" value="1"/>
</dbReference>
<dbReference type="InterPro" id="IPR036661">
    <property type="entry name" value="Luciferase-like_sf"/>
</dbReference>
<evidence type="ECO:0000259" key="6">
    <source>
        <dbReference type="PROSITE" id="PS50075"/>
    </source>
</evidence>
<keyword evidence="3" id="KW-0597">Phosphoprotein</keyword>
<dbReference type="PROSITE" id="PS50075">
    <property type="entry name" value="CARRIER"/>
    <property type="match status" value="1"/>
</dbReference>
<dbReference type="Pfam" id="PF00668">
    <property type="entry name" value="Condensation"/>
    <property type="match status" value="2"/>
</dbReference>
<dbReference type="EMBL" id="JACTVJ010000005">
    <property type="protein sequence ID" value="MBC9713285.1"/>
    <property type="molecule type" value="Genomic_DNA"/>
</dbReference>
<comment type="cofactor">
    <cofactor evidence="1">
        <name>pantetheine 4'-phosphate</name>
        <dbReference type="ChEBI" id="CHEBI:47942"/>
    </cofactor>
</comment>
<reference evidence="7 8" key="1">
    <citation type="submission" date="2020-08" db="EMBL/GenBank/DDBJ databases">
        <title>Genemic of Streptomyces polyaspartic.</title>
        <authorList>
            <person name="Liu W."/>
        </authorList>
    </citation>
    <scope>NUCLEOTIDE SEQUENCE [LARGE SCALE GENOMIC DNA]</scope>
    <source>
        <strain evidence="7 8">TRM66268-LWL</strain>
    </source>
</reference>
<dbReference type="InterPro" id="IPR024011">
    <property type="entry name" value="Biosynth_lucif-like_mOase_dom"/>
</dbReference>
<dbReference type="SUPFAM" id="SSF53383">
    <property type="entry name" value="PLP-dependent transferases"/>
    <property type="match status" value="1"/>
</dbReference>
<dbReference type="Gene3D" id="3.20.20.30">
    <property type="entry name" value="Luciferase-like domain"/>
    <property type="match status" value="1"/>
</dbReference>
<dbReference type="SMART" id="SM00823">
    <property type="entry name" value="PKS_PP"/>
    <property type="match status" value="1"/>
</dbReference>
<dbReference type="InterPro" id="IPR001242">
    <property type="entry name" value="Condensation_dom"/>
</dbReference>
<dbReference type="RefSeq" id="WP_187813713.1">
    <property type="nucleotide sequence ID" value="NZ_JACTVJ010000005.1"/>
</dbReference>
<sequence>MNTTAADRAAELSRALTEQLNRAKEAKAEAQATEITGAEVHGPRVSLPEGSGMAGDRADERQRAHAAQLARELSERTRTSKETAQRQRAVLADSRAAVGFRRSTKETLYPLAARSARGARLTDVDGNDYTDITMGFGALLFGHEPEFVTEAVQAHLANGLRFGPRPVEAGEVAERLARLTGLQRVAFANSGTEANSAAIRLARAATGRDRVVMFRGSYHGHIDTVLGRPGPDGLRAVPVSRGIPENAVADLLVLEYGSQEALDTIAAHADTIAAVVVEPVQCRNPGLRPLAFMAQLRELTERRGIVLLFDEMLTGLRPHPRGAQHHFGVVPDLATYGKALGSGFPIGAIAGRADLLDGVDGGYWRYGDDSRPEAETTFFGGTYMQHPLSMAAAKAVLTHLEAEGPALQEGLNARTDALAHDLNTFFREEEFPLEMAHFGSMFRFKHRADMELLYQHLLLRGVYVWEWRSFYLSTAHTDADAERVASAVKDSLRALRTGGFFPRTSPAPRPVPRPAPQPARPAPDFGVYFFGDYPDSEDTSEAYERIVGTARFADERGFSSVWIPERHFHSFGGLFPNPAVLASALARETERIRLNAGSVVLPLHDPVRVAEEWAVVDRLSGGRVGLGCATGWHAQDFALHPDRFARRTEVAFAHLDEVRALWAGGTVRRTSGDGSSVDVRTYPRPVQEQPPLHLATSGRRASYEEAARRDLGIVTNLMHQTVPELAENIAHYRATRARHGLDPDAGRVTVLLHTYLGEDHTTAREQAREPMLRYLRSSLQMRSAAGAVADGPEQVAQASDEDLDYLFLRAYDRYCDERALIGTPQTCAPVVAALRAAGVDEIAALVDFGMPGDLLRSGLEHLDALRIAAQDEDSEAVGAVRAAPESSAPATAAQRRLWLAAQLIGDRSAYNEIQSVRLHGRLDVPALTAAVDDLVDRHAGLRTVFRAGGADGLLQQVVRDAPRASLTVTDVRGQDSGTAIAQVLREESTRPYDLAEGPLFTPRLVSSADDDHVLVLGLHHLITDGHSARLLADDLQEFYTARVEGRPARFDGPAGTTLEAPEPPTGNEDLEWWLKYLAPLPPVLALPTDRPRGRRVTGAGAAAELDLDATRSRALQEWSGRHGVTLFATLLTAWHLVLRERSGLDEFLVGSTFGRRAPGAEHTVGFHAAVLPLRAALTDGMPVADAVRATRDALFDADRHQHVDLDELLTRIHPDPGNPRPLIAVSADLDTAPLTRITLPGLRAGQTAGGTSSAPLELALMAVRTPSGLRLRIRYDSDLYDAGTAHGYLEDLDRVLSALTEGGAEFVRDTRAKPAREEWADAAPQVEESHQLPSSIERLRHIWQTLLDVDEVPDEANFFDLGGNSILAIRLVNRVRDELGAEVPLAEFFADATYGAMARRLDLTSGEPRRAEGDTPEAVVDRAPVSPQQDRMIAGHYGFPQAQVWNIPTRIRFKGDLDPDALRTALGQLVERHHALRTRYHQDTDEAWWQEVVAAPAPKLRVDDLSRLAPDKARARADAVCRRLAAEPFDLTVPTFPRTRLLRVTQDEWVLMFVLHHISADGWSVSVLVQELAELYTAAAAGVPHTLPAPSLQATDYAREQLALYDSAAQARRAAFCADYLQGVPCRLDTPTDRPRPERLSGDGGTVRGTVSGPLRARIEEVAAAAHMTPFAVAAAALGVHLARLAGERDVLLAVPYANREGTAADSLVAMVSTSVMVRVRIEPDESFAELVTRIGAESLAVMAHVLPTARIMQAMRDAGAEEVPDRVPNVLAFQNYADTDVEIPGLGIEVEDLAPPVARAELVFGLSPRRDPARGMRTFLEYSADLWDEESAEQLLSSYITLADELCARPERPLAAWLHPLPTNQEADSL</sequence>
<dbReference type="SUPFAM" id="SSF47336">
    <property type="entry name" value="ACP-like"/>
    <property type="match status" value="1"/>
</dbReference>
<dbReference type="InterPro" id="IPR005814">
    <property type="entry name" value="Aminotrans_3"/>
</dbReference>
<dbReference type="Gene3D" id="3.40.640.10">
    <property type="entry name" value="Type I PLP-dependent aspartate aminotransferase-like (Major domain)"/>
    <property type="match status" value="1"/>
</dbReference>
<dbReference type="InterPro" id="IPR015422">
    <property type="entry name" value="PyrdxlP-dep_Trfase_small"/>
</dbReference>
<evidence type="ECO:0000256" key="3">
    <source>
        <dbReference type="ARBA" id="ARBA00022553"/>
    </source>
</evidence>
<keyword evidence="8" id="KW-1185">Reference proteome</keyword>
<dbReference type="InterPro" id="IPR006162">
    <property type="entry name" value="Ppantetheine_attach_site"/>
</dbReference>
<feature type="region of interest" description="Disordered" evidence="5">
    <location>
        <begin position="1628"/>
        <end position="1647"/>
    </location>
</feature>
<gene>
    <name evidence="7" type="ORF">H9Y04_11970</name>
</gene>
<dbReference type="CDD" id="cd19531">
    <property type="entry name" value="LCL_NRPS-like"/>
    <property type="match status" value="2"/>
</dbReference>
<name>A0ABR7SCS6_9ACTN</name>
<dbReference type="Proteomes" id="UP000642284">
    <property type="component" value="Unassembled WGS sequence"/>
</dbReference>
<dbReference type="Pfam" id="PF00550">
    <property type="entry name" value="PP-binding"/>
    <property type="match status" value="1"/>
</dbReference>
<dbReference type="InterPro" id="IPR011251">
    <property type="entry name" value="Luciferase-like_dom"/>
</dbReference>
<dbReference type="SUPFAM" id="SSF51679">
    <property type="entry name" value="Bacterial luciferase-like"/>
    <property type="match status" value="1"/>
</dbReference>
<dbReference type="NCBIfam" id="TIGR04020">
    <property type="entry name" value="seco_metab_LLM"/>
    <property type="match status" value="1"/>
</dbReference>
<keyword evidence="2" id="KW-0596">Phosphopantetheine</keyword>
<dbReference type="PANTHER" id="PTHR45527">
    <property type="entry name" value="NONRIBOSOMAL PEPTIDE SYNTHETASE"/>
    <property type="match status" value="1"/>
</dbReference>
<proteinExistence type="predicted"/>
<dbReference type="InterPro" id="IPR023213">
    <property type="entry name" value="CAT-like_dom_sf"/>
</dbReference>
<dbReference type="Pfam" id="PF00296">
    <property type="entry name" value="Bac_luciferase"/>
    <property type="match status" value="1"/>
</dbReference>
<feature type="compositionally biased region" description="Pro residues" evidence="5">
    <location>
        <begin position="505"/>
        <end position="520"/>
    </location>
</feature>
<keyword evidence="4" id="KW-0663">Pyridoxal phosphate</keyword>
<dbReference type="PANTHER" id="PTHR45527:SF1">
    <property type="entry name" value="FATTY ACID SYNTHASE"/>
    <property type="match status" value="1"/>
</dbReference>